<sequence length="75" mass="8766">MRSARSNREFGCLVAAIFVLLAVFHRQLIGWIDVDGFWFLVFLVAVITGRLSLYGCRKSLGRKDSLDTRRWWDIF</sequence>
<proteinExistence type="predicted"/>
<name>A0A6B2B827_PSESX</name>
<dbReference type="AlphaFoldDB" id="A0A6B2B827"/>
<protein>
    <submittedName>
        <fullName evidence="1">Uncharacterized protein</fullName>
    </submittedName>
</protein>
<dbReference type="EMBL" id="VLIF01000012">
    <property type="protein sequence ID" value="NAO77790.1"/>
    <property type="molecule type" value="Genomic_DNA"/>
</dbReference>
<organism evidence="1">
    <name type="scientific">Pseudomonas syringae</name>
    <dbReference type="NCBI Taxonomy" id="317"/>
    <lineage>
        <taxon>Bacteria</taxon>
        <taxon>Pseudomonadati</taxon>
        <taxon>Pseudomonadota</taxon>
        <taxon>Gammaproteobacteria</taxon>
        <taxon>Pseudomonadales</taxon>
        <taxon>Pseudomonadaceae</taxon>
        <taxon>Pseudomonas</taxon>
    </lineage>
</organism>
<comment type="caution">
    <text evidence="1">The sequence shown here is derived from an EMBL/GenBank/DDBJ whole genome shotgun (WGS) entry which is preliminary data.</text>
</comment>
<evidence type="ECO:0000313" key="1">
    <source>
        <dbReference type="EMBL" id="NAO77790.1"/>
    </source>
</evidence>
<gene>
    <name evidence="1" type="ORF">PspP123CL_17905</name>
</gene>
<accession>A0A6B2B827</accession>
<reference evidence="1" key="1">
    <citation type="journal article" date="2020" name="Phytopathology">
        <title>Zucchini vein clearing disease is caused by several lineages within Pseudomonas syringae species complex.</title>
        <authorList>
            <person name="Lacault C."/>
            <person name="Briand M."/>
            <person name="Jacques M.A."/>
            <person name="Darrasse A."/>
        </authorList>
    </citation>
    <scope>NUCLEOTIDE SEQUENCE</scope>
    <source>
        <strain evidence="1">P123</strain>
    </source>
</reference>